<dbReference type="Pfam" id="PF12013">
    <property type="entry name" value="OrsD"/>
    <property type="match status" value="1"/>
</dbReference>
<feature type="region of interest" description="Disordered" evidence="1">
    <location>
        <begin position="482"/>
        <end position="507"/>
    </location>
</feature>
<evidence type="ECO:0008006" key="4">
    <source>
        <dbReference type="Google" id="ProtNLM"/>
    </source>
</evidence>
<sequence>MADSSVADRYFEHVGTYSLAICKECRHGVLPSQIKGHLQRVHRVVRRQAESAAEEISSWAGLIQYGGELEVPRQVVPPIHQLAVYPDGLRCQVDPNHCRQVYRSANVMRNHWKKAHGWSVAGKGGRPSRLEARRIQDRTSKGSQTVHCQRLLVQGQGSQYFQVHEPGDNDPDVVPDGDAAWARVGEQMAKAWASIESRTQTIIQEGERDEVNPWLDRTQWLAYLVGMERPELLASIEEPVAEPDPRQEQQAEPVEAAMWAAIEGLARFSQASVIHRVGVFVRLEAIRTEKHQTRFQPLQPYMDEKLIGNHTRPWQQMLMFFARTQREHAWKSPTYRFTRRQREAWEALVEEAEKSVGGEEEGEGEDGEEMEVEGVEDEVMADDVDEAIDEMETDEPSIAANAISEPERLSSIQKACLEFCIALLSQSITRKEYDSPLVCALAVLGVKEDGWKGPEQYPPVLSAVIKVARFMVVQQALELSGPLGDEDQVDDDSAYESDNGSHPRRRQRKGCLQFVQEMMDRFMVRGSHSPMQWMLDLRTYGLKIHYNTTSCGHVEWVGRDE</sequence>
<feature type="compositionally biased region" description="Acidic residues" evidence="1">
    <location>
        <begin position="484"/>
        <end position="495"/>
    </location>
</feature>
<dbReference type="AlphaFoldDB" id="A0A2V1CZS4"/>
<proteinExistence type="predicted"/>
<keyword evidence="3" id="KW-1185">Reference proteome</keyword>
<evidence type="ECO:0000256" key="1">
    <source>
        <dbReference type="SAM" id="MobiDB-lite"/>
    </source>
</evidence>
<dbReference type="Proteomes" id="UP000244855">
    <property type="component" value="Unassembled WGS sequence"/>
</dbReference>
<accession>A0A2V1CZS4</accession>
<feature type="non-terminal residue" evidence="2">
    <location>
        <position position="561"/>
    </location>
</feature>
<feature type="region of interest" description="Disordered" evidence="1">
    <location>
        <begin position="352"/>
        <end position="374"/>
    </location>
</feature>
<dbReference type="InterPro" id="IPR022698">
    <property type="entry name" value="OrsD"/>
</dbReference>
<dbReference type="STRING" id="97972.A0A2V1CZS4"/>
<dbReference type="EMBL" id="KZ806136">
    <property type="protein sequence ID" value="PVH90723.1"/>
    <property type="molecule type" value="Genomic_DNA"/>
</dbReference>
<evidence type="ECO:0000313" key="3">
    <source>
        <dbReference type="Proteomes" id="UP000244855"/>
    </source>
</evidence>
<evidence type="ECO:0000313" key="2">
    <source>
        <dbReference type="EMBL" id="PVH90723.1"/>
    </source>
</evidence>
<dbReference type="OrthoDB" id="2608216at2759"/>
<reference evidence="2 3" key="1">
    <citation type="journal article" date="2018" name="Sci. Rep.">
        <title>Comparative genomics provides insights into the lifestyle and reveals functional heterogeneity of dark septate endophytic fungi.</title>
        <authorList>
            <person name="Knapp D.G."/>
            <person name="Nemeth J.B."/>
            <person name="Barry K."/>
            <person name="Hainaut M."/>
            <person name="Henrissat B."/>
            <person name="Johnson J."/>
            <person name="Kuo A."/>
            <person name="Lim J.H.P."/>
            <person name="Lipzen A."/>
            <person name="Nolan M."/>
            <person name="Ohm R.A."/>
            <person name="Tamas L."/>
            <person name="Grigoriev I.V."/>
            <person name="Spatafora J.W."/>
            <person name="Nagy L.G."/>
            <person name="Kovacs G.M."/>
        </authorList>
    </citation>
    <scope>NUCLEOTIDE SEQUENCE [LARGE SCALE GENOMIC DNA]</scope>
    <source>
        <strain evidence="2 3">DSE2036</strain>
    </source>
</reference>
<gene>
    <name evidence="2" type="ORF">DM02DRAFT_710034</name>
</gene>
<organism evidence="2 3">
    <name type="scientific">Periconia macrospinosa</name>
    <dbReference type="NCBI Taxonomy" id="97972"/>
    <lineage>
        <taxon>Eukaryota</taxon>
        <taxon>Fungi</taxon>
        <taxon>Dikarya</taxon>
        <taxon>Ascomycota</taxon>
        <taxon>Pezizomycotina</taxon>
        <taxon>Dothideomycetes</taxon>
        <taxon>Pleosporomycetidae</taxon>
        <taxon>Pleosporales</taxon>
        <taxon>Massarineae</taxon>
        <taxon>Periconiaceae</taxon>
        <taxon>Periconia</taxon>
    </lineage>
</organism>
<protein>
    <recommendedName>
        <fullName evidence="4">C2H2-type domain-containing protein</fullName>
    </recommendedName>
</protein>
<name>A0A2V1CZS4_9PLEO</name>
<feature type="compositionally biased region" description="Acidic residues" evidence="1">
    <location>
        <begin position="358"/>
        <end position="374"/>
    </location>
</feature>